<reference evidence="2 3" key="1">
    <citation type="submission" date="2019-03" db="EMBL/GenBank/DDBJ databases">
        <title>Genomic Encyclopedia of Type Strains, Phase III (KMG-III): the genomes of soil and plant-associated and newly described type strains.</title>
        <authorList>
            <person name="Whitman W."/>
        </authorList>
    </citation>
    <scope>NUCLEOTIDE SEQUENCE [LARGE SCALE GENOMIC DNA]</scope>
    <source>
        <strain evidence="2 3">CGMCC 1.7660</strain>
    </source>
</reference>
<keyword evidence="1" id="KW-1133">Transmembrane helix</keyword>
<feature type="transmembrane region" description="Helical" evidence="1">
    <location>
        <begin position="53"/>
        <end position="69"/>
    </location>
</feature>
<keyword evidence="3" id="KW-1185">Reference proteome</keyword>
<proteinExistence type="predicted"/>
<protein>
    <submittedName>
        <fullName evidence="2">Uncharacterized protein</fullName>
    </submittedName>
</protein>
<evidence type="ECO:0000256" key="1">
    <source>
        <dbReference type="SAM" id="Phobius"/>
    </source>
</evidence>
<dbReference type="RefSeq" id="WP_133614696.1">
    <property type="nucleotide sequence ID" value="NZ_SNYW01000012.1"/>
</dbReference>
<dbReference type="AlphaFoldDB" id="A0A4R6WFF0"/>
<keyword evidence="1" id="KW-0812">Transmembrane</keyword>
<keyword evidence="1" id="KW-0472">Membrane</keyword>
<name>A0A4R6WFF0_9PROT</name>
<gene>
    <name evidence="2" type="ORF">A8950_3239</name>
</gene>
<comment type="caution">
    <text evidence="2">The sequence shown here is derived from an EMBL/GenBank/DDBJ whole genome shotgun (WGS) entry which is preliminary data.</text>
</comment>
<dbReference type="Proteomes" id="UP000295783">
    <property type="component" value="Unassembled WGS sequence"/>
</dbReference>
<evidence type="ECO:0000313" key="2">
    <source>
        <dbReference type="EMBL" id="TDQ78779.1"/>
    </source>
</evidence>
<sequence length="73" mass="7473">MKPLSVTGLLLVIAGVVALAIGRISYTTEETLLDVGPIVATADREHTVQIPDIAGIAGIVAGIALLAIGRRRA</sequence>
<dbReference type="EMBL" id="SNYW01000012">
    <property type="protein sequence ID" value="TDQ78779.1"/>
    <property type="molecule type" value="Genomic_DNA"/>
</dbReference>
<evidence type="ECO:0000313" key="3">
    <source>
        <dbReference type="Proteomes" id="UP000295783"/>
    </source>
</evidence>
<accession>A0A4R6WFF0</accession>
<organism evidence="2 3">
    <name type="scientific">Dongia mobilis</name>
    <dbReference type="NCBI Taxonomy" id="578943"/>
    <lineage>
        <taxon>Bacteria</taxon>
        <taxon>Pseudomonadati</taxon>
        <taxon>Pseudomonadota</taxon>
        <taxon>Alphaproteobacteria</taxon>
        <taxon>Rhodospirillales</taxon>
        <taxon>Dongiaceae</taxon>
        <taxon>Dongia</taxon>
    </lineage>
</organism>